<protein>
    <submittedName>
        <fullName evidence="2">Nuclear transport factor 2 family protein</fullName>
    </submittedName>
</protein>
<dbReference type="EMBL" id="JANIGO010000001">
    <property type="protein sequence ID" value="MCQ8894918.1"/>
    <property type="molecule type" value="Genomic_DNA"/>
</dbReference>
<evidence type="ECO:0000313" key="2">
    <source>
        <dbReference type="EMBL" id="MCQ8894918.1"/>
    </source>
</evidence>
<organism evidence="2 3">
    <name type="scientific">Limnobacter humi</name>
    <dbReference type="NCBI Taxonomy" id="1778671"/>
    <lineage>
        <taxon>Bacteria</taxon>
        <taxon>Pseudomonadati</taxon>
        <taxon>Pseudomonadota</taxon>
        <taxon>Betaproteobacteria</taxon>
        <taxon>Burkholderiales</taxon>
        <taxon>Burkholderiaceae</taxon>
        <taxon>Limnobacter</taxon>
    </lineage>
</organism>
<dbReference type="Proteomes" id="UP001204142">
    <property type="component" value="Unassembled WGS sequence"/>
</dbReference>
<sequence>MSPRNPETSLAPLDRQHLSAPLRRLIDFFEHMTPASADTLDQHYAADAYFKDPYNEVNDLASIRRIFLHMFEQVNNPRFVVHTAFEQGEQVFLGWHFLFEMKQFKKGQLQCCRGSTHVRLNKQGLVQFHRDYWDPAEELYEKIPVLGNLMRWIKKQAG</sequence>
<dbReference type="InterPro" id="IPR032710">
    <property type="entry name" value="NTF2-like_dom_sf"/>
</dbReference>
<keyword evidence="3" id="KW-1185">Reference proteome</keyword>
<dbReference type="SUPFAM" id="SSF54427">
    <property type="entry name" value="NTF2-like"/>
    <property type="match status" value="1"/>
</dbReference>
<dbReference type="Pfam" id="PF12680">
    <property type="entry name" value="SnoaL_2"/>
    <property type="match status" value="1"/>
</dbReference>
<dbReference type="RefSeq" id="WP_256762566.1">
    <property type="nucleotide sequence ID" value="NZ_JANIGO010000001.1"/>
</dbReference>
<reference evidence="2 3" key="1">
    <citation type="submission" date="2022-07" db="EMBL/GenBank/DDBJ databases">
        <authorList>
            <person name="Xamxidin M."/>
            <person name="Wu M."/>
        </authorList>
    </citation>
    <scope>NUCLEOTIDE SEQUENCE [LARGE SCALE GENOMIC DNA]</scope>
    <source>
        <strain evidence="2 3">NBRC 111650</strain>
    </source>
</reference>
<proteinExistence type="predicted"/>
<gene>
    <name evidence="2" type="ORF">NQT62_00505</name>
</gene>
<accession>A0ABT1WBM8</accession>
<evidence type="ECO:0000313" key="3">
    <source>
        <dbReference type="Proteomes" id="UP001204142"/>
    </source>
</evidence>
<name>A0ABT1WBM8_9BURK</name>
<comment type="caution">
    <text evidence="2">The sequence shown here is derived from an EMBL/GenBank/DDBJ whole genome shotgun (WGS) entry which is preliminary data.</text>
</comment>
<dbReference type="Gene3D" id="3.10.450.50">
    <property type="match status" value="1"/>
</dbReference>
<dbReference type="InterPro" id="IPR037401">
    <property type="entry name" value="SnoaL-like"/>
</dbReference>
<evidence type="ECO:0000259" key="1">
    <source>
        <dbReference type="Pfam" id="PF12680"/>
    </source>
</evidence>
<feature type="domain" description="SnoaL-like" evidence="1">
    <location>
        <begin position="27"/>
        <end position="126"/>
    </location>
</feature>